<comment type="similarity">
    <text evidence="1">Belongs to the carbon-nitrogen hydrolase superfamily. Nitrilase family.</text>
</comment>
<dbReference type="InterPro" id="IPR036526">
    <property type="entry name" value="C-N_Hydrolase_sf"/>
</dbReference>
<dbReference type="PROSITE" id="PS50263">
    <property type="entry name" value="CN_HYDROLASE"/>
    <property type="match status" value="1"/>
</dbReference>
<evidence type="ECO:0000256" key="1">
    <source>
        <dbReference type="ARBA" id="ARBA00008129"/>
    </source>
</evidence>
<dbReference type="GO" id="GO:0000257">
    <property type="term" value="F:nitrilase activity"/>
    <property type="evidence" value="ECO:0007669"/>
    <property type="project" value="UniProtKB-ARBA"/>
</dbReference>
<dbReference type="PANTHER" id="PTHR46044:SF1">
    <property type="entry name" value="CN HYDROLASE DOMAIN-CONTAINING PROTEIN"/>
    <property type="match status" value="1"/>
</dbReference>
<dbReference type="InterPro" id="IPR003010">
    <property type="entry name" value="C-N_Hydrolase"/>
</dbReference>
<evidence type="ECO:0000259" key="2">
    <source>
        <dbReference type="PROSITE" id="PS50263"/>
    </source>
</evidence>
<proteinExistence type="inferred from homology"/>
<dbReference type="CDD" id="cd07564">
    <property type="entry name" value="nitrilases_CHs"/>
    <property type="match status" value="1"/>
</dbReference>
<dbReference type="Proteomes" id="UP000886523">
    <property type="component" value="Unassembled WGS sequence"/>
</dbReference>
<dbReference type="SUPFAM" id="SSF56317">
    <property type="entry name" value="Carbon-nitrogen hydrolase"/>
    <property type="match status" value="1"/>
</dbReference>
<name>A0A9P6B4B2_9AGAM</name>
<dbReference type="Pfam" id="PF00795">
    <property type="entry name" value="CN_hydrolase"/>
    <property type="match status" value="1"/>
</dbReference>
<evidence type="ECO:0000313" key="3">
    <source>
        <dbReference type="EMBL" id="KAF9517473.1"/>
    </source>
</evidence>
<dbReference type="InterPro" id="IPR044149">
    <property type="entry name" value="Nitrilases_CHs"/>
</dbReference>
<dbReference type="EMBL" id="MU128931">
    <property type="protein sequence ID" value="KAF9517473.1"/>
    <property type="molecule type" value="Genomic_DNA"/>
</dbReference>
<accession>A0A9P6B4B2</accession>
<reference evidence="3" key="1">
    <citation type="journal article" date="2020" name="Nat. Commun.">
        <title>Large-scale genome sequencing of mycorrhizal fungi provides insights into the early evolution of symbiotic traits.</title>
        <authorList>
            <person name="Miyauchi S."/>
            <person name="Kiss E."/>
            <person name="Kuo A."/>
            <person name="Drula E."/>
            <person name="Kohler A."/>
            <person name="Sanchez-Garcia M."/>
            <person name="Morin E."/>
            <person name="Andreopoulos B."/>
            <person name="Barry K.W."/>
            <person name="Bonito G."/>
            <person name="Buee M."/>
            <person name="Carver A."/>
            <person name="Chen C."/>
            <person name="Cichocki N."/>
            <person name="Clum A."/>
            <person name="Culley D."/>
            <person name="Crous P.W."/>
            <person name="Fauchery L."/>
            <person name="Girlanda M."/>
            <person name="Hayes R.D."/>
            <person name="Keri Z."/>
            <person name="LaButti K."/>
            <person name="Lipzen A."/>
            <person name="Lombard V."/>
            <person name="Magnuson J."/>
            <person name="Maillard F."/>
            <person name="Murat C."/>
            <person name="Nolan M."/>
            <person name="Ohm R.A."/>
            <person name="Pangilinan J."/>
            <person name="Pereira M.F."/>
            <person name="Perotto S."/>
            <person name="Peter M."/>
            <person name="Pfister S."/>
            <person name="Riley R."/>
            <person name="Sitrit Y."/>
            <person name="Stielow J.B."/>
            <person name="Szollosi G."/>
            <person name="Zifcakova L."/>
            <person name="Stursova M."/>
            <person name="Spatafora J.W."/>
            <person name="Tedersoo L."/>
            <person name="Vaario L.M."/>
            <person name="Yamada A."/>
            <person name="Yan M."/>
            <person name="Wang P."/>
            <person name="Xu J."/>
            <person name="Bruns T."/>
            <person name="Baldrian P."/>
            <person name="Vilgalys R."/>
            <person name="Dunand C."/>
            <person name="Henrissat B."/>
            <person name="Grigoriev I.V."/>
            <person name="Hibbett D."/>
            <person name="Nagy L.G."/>
            <person name="Martin F.M."/>
        </authorList>
    </citation>
    <scope>NUCLEOTIDE SEQUENCE</scope>
    <source>
        <strain evidence="3">UP504</strain>
    </source>
</reference>
<dbReference type="OrthoDB" id="10250282at2759"/>
<dbReference type="PROSITE" id="PS00921">
    <property type="entry name" value="NITRIL_CHT_2"/>
    <property type="match status" value="1"/>
</dbReference>
<feature type="domain" description="CN hydrolase" evidence="2">
    <location>
        <begin position="2"/>
        <end position="276"/>
    </location>
</feature>
<dbReference type="AlphaFoldDB" id="A0A9P6B4B2"/>
<organism evidence="3 4">
    <name type="scientific">Hydnum rufescens UP504</name>
    <dbReference type="NCBI Taxonomy" id="1448309"/>
    <lineage>
        <taxon>Eukaryota</taxon>
        <taxon>Fungi</taxon>
        <taxon>Dikarya</taxon>
        <taxon>Basidiomycota</taxon>
        <taxon>Agaricomycotina</taxon>
        <taxon>Agaricomycetes</taxon>
        <taxon>Cantharellales</taxon>
        <taxon>Hydnaceae</taxon>
        <taxon>Hydnum</taxon>
    </lineage>
</organism>
<dbReference type="GO" id="GO:0016836">
    <property type="term" value="F:hydro-lyase activity"/>
    <property type="evidence" value="ECO:0007669"/>
    <property type="project" value="UniProtKB-ARBA"/>
</dbReference>
<keyword evidence="4" id="KW-1185">Reference proteome</keyword>
<dbReference type="PANTHER" id="PTHR46044">
    <property type="entry name" value="NITRILASE"/>
    <property type="match status" value="1"/>
</dbReference>
<gene>
    <name evidence="3" type="ORF">BS47DRAFT_1326202</name>
</gene>
<sequence>MVRLAAVQDSPVSFNIAATIEKLDKLTGIAASTPHSADIVVFPEAFVSCYPRGLGFGAVVGSRSPDGREWFLRCHESAVDIEGDSPEWQAIKQIAREKQVILVLGVIEKDVSKHSTLFCTCVTIGRDGTLLAKHRKLMPTGSERLIWGQGDGSDLQIAQTDVGKIGAAICWENYMPLMRYAMYAMGVEIYCAPTADARDGWVSSMRHIATEGRCFVVSVNQFARKSDYPQDYPAYEDKPANHIVCRGGSVIVGPLGDILAGPLYDQSGILIADVDLRDIIRAKYDFDPLGHYSRPDVFHLVINNAAQSGPSFASS</sequence>
<dbReference type="Gene3D" id="3.60.110.10">
    <property type="entry name" value="Carbon-nitrogen hydrolase"/>
    <property type="match status" value="1"/>
</dbReference>
<dbReference type="InterPro" id="IPR000132">
    <property type="entry name" value="Nitrilase/CN_hydratase_CS"/>
</dbReference>
<evidence type="ECO:0000313" key="4">
    <source>
        <dbReference type="Proteomes" id="UP000886523"/>
    </source>
</evidence>
<protein>
    <recommendedName>
        <fullName evidence="2">CN hydrolase domain-containing protein</fullName>
    </recommendedName>
</protein>
<comment type="caution">
    <text evidence="3">The sequence shown here is derived from an EMBL/GenBank/DDBJ whole genome shotgun (WGS) entry which is preliminary data.</text>
</comment>